<comment type="caution">
    <text evidence="9">The sequence shown here is derived from an EMBL/GenBank/DDBJ whole genome shotgun (WGS) entry which is preliminary data.</text>
</comment>
<evidence type="ECO:0000256" key="6">
    <source>
        <dbReference type="ARBA" id="ARBA00023315"/>
    </source>
</evidence>
<gene>
    <name evidence="9" type="primary">tsaB</name>
    <name evidence="9" type="ORF">FEF09_01785</name>
</gene>
<evidence type="ECO:0000256" key="1">
    <source>
        <dbReference type="ARBA" id="ARBA00012156"/>
    </source>
</evidence>
<evidence type="ECO:0000256" key="2">
    <source>
        <dbReference type="ARBA" id="ARBA00022679"/>
    </source>
</evidence>
<keyword evidence="4" id="KW-0479">Metal-binding</keyword>
<dbReference type="InterPro" id="IPR022496">
    <property type="entry name" value="T6A_TsaB"/>
</dbReference>
<keyword evidence="6" id="KW-0012">Acyltransferase</keyword>
<evidence type="ECO:0000313" key="9">
    <source>
        <dbReference type="EMBL" id="TWW02563.1"/>
    </source>
</evidence>
<dbReference type="Proteomes" id="UP000318815">
    <property type="component" value="Unassembled WGS sequence"/>
</dbReference>
<evidence type="ECO:0000256" key="5">
    <source>
        <dbReference type="ARBA" id="ARBA00023004"/>
    </source>
</evidence>
<dbReference type="InterPro" id="IPR000905">
    <property type="entry name" value="Gcp-like_dom"/>
</dbReference>
<evidence type="ECO:0000259" key="8">
    <source>
        <dbReference type="Pfam" id="PF00814"/>
    </source>
</evidence>
<dbReference type="Pfam" id="PF00814">
    <property type="entry name" value="TsaD"/>
    <property type="match status" value="1"/>
</dbReference>
<dbReference type="GO" id="GO:0005829">
    <property type="term" value="C:cytosol"/>
    <property type="evidence" value="ECO:0007669"/>
    <property type="project" value="TreeGrafter"/>
</dbReference>
<comment type="catalytic activity">
    <reaction evidence="7">
        <text>L-threonylcarbamoyladenylate + adenosine(37) in tRNA = N(6)-L-threonylcarbamoyladenosine(37) in tRNA + AMP + H(+)</text>
        <dbReference type="Rhea" id="RHEA:37059"/>
        <dbReference type="Rhea" id="RHEA-COMP:10162"/>
        <dbReference type="Rhea" id="RHEA-COMP:10163"/>
        <dbReference type="ChEBI" id="CHEBI:15378"/>
        <dbReference type="ChEBI" id="CHEBI:73682"/>
        <dbReference type="ChEBI" id="CHEBI:74411"/>
        <dbReference type="ChEBI" id="CHEBI:74418"/>
        <dbReference type="ChEBI" id="CHEBI:456215"/>
        <dbReference type="EC" id="2.3.1.234"/>
    </reaction>
</comment>
<reference evidence="9 10" key="1">
    <citation type="submission" date="2019-08" db="EMBL/GenBank/DDBJ databases">
        <title>Whole genome sequencing of chitin degrading bacteria Chitinophaga pinensis YS16.</title>
        <authorList>
            <person name="Singh R.P."/>
            <person name="Manchanda G."/>
            <person name="Maurya I.K."/>
            <person name="Joshi N.K."/>
            <person name="Srivastava A.K."/>
        </authorList>
    </citation>
    <scope>NUCLEOTIDE SEQUENCE [LARGE SCALE GENOMIC DNA]</scope>
    <source>
        <strain evidence="9 10">YS-16</strain>
    </source>
</reference>
<dbReference type="GO" id="GO:0061711">
    <property type="term" value="F:tRNA N(6)-L-threonylcarbamoyladenine synthase activity"/>
    <property type="evidence" value="ECO:0007669"/>
    <property type="project" value="UniProtKB-EC"/>
</dbReference>
<evidence type="ECO:0000256" key="3">
    <source>
        <dbReference type="ARBA" id="ARBA00022694"/>
    </source>
</evidence>
<evidence type="ECO:0000313" key="10">
    <source>
        <dbReference type="Proteomes" id="UP000318815"/>
    </source>
</evidence>
<dbReference type="InterPro" id="IPR017861">
    <property type="entry name" value="KAE1/TsaD"/>
</dbReference>
<dbReference type="PANTHER" id="PTHR11735:SF11">
    <property type="entry name" value="TRNA THREONYLCARBAMOYLADENOSINE BIOSYNTHESIS PROTEIN TSAB"/>
    <property type="match status" value="1"/>
</dbReference>
<keyword evidence="3" id="KW-0819">tRNA processing</keyword>
<dbReference type="Gene3D" id="3.30.420.40">
    <property type="match status" value="2"/>
</dbReference>
<dbReference type="NCBIfam" id="TIGR03725">
    <property type="entry name" value="T6A_YeaZ"/>
    <property type="match status" value="1"/>
</dbReference>
<dbReference type="SUPFAM" id="SSF53067">
    <property type="entry name" value="Actin-like ATPase domain"/>
    <property type="match status" value="2"/>
</dbReference>
<keyword evidence="5" id="KW-0408">Iron</keyword>
<keyword evidence="10" id="KW-1185">Reference proteome</keyword>
<evidence type="ECO:0000256" key="7">
    <source>
        <dbReference type="ARBA" id="ARBA00048117"/>
    </source>
</evidence>
<keyword evidence="2 9" id="KW-0808">Transferase</keyword>
<dbReference type="PANTHER" id="PTHR11735">
    <property type="entry name" value="TRNA N6-ADENOSINE THREONYLCARBAMOYLTRANSFERASE"/>
    <property type="match status" value="1"/>
</dbReference>
<dbReference type="GO" id="GO:0046872">
    <property type="term" value="F:metal ion binding"/>
    <property type="evidence" value="ECO:0007669"/>
    <property type="project" value="UniProtKB-KW"/>
</dbReference>
<proteinExistence type="predicted"/>
<dbReference type="OrthoDB" id="9784166at2"/>
<evidence type="ECO:0000256" key="4">
    <source>
        <dbReference type="ARBA" id="ARBA00022723"/>
    </source>
</evidence>
<protein>
    <recommendedName>
        <fullName evidence="1">N(6)-L-threonylcarbamoyladenine synthase</fullName>
        <ecNumber evidence="1">2.3.1.234</ecNumber>
    </recommendedName>
</protein>
<organism evidence="9 10">
    <name type="scientific">Chitinophaga pinensis</name>
    <dbReference type="NCBI Taxonomy" id="79329"/>
    <lineage>
        <taxon>Bacteria</taxon>
        <taxon>Pseudomonadati</taxon>
        <taxon>Bacteroidota</taxon>
        <taxon>Chitinophagia</taxon>
        <taxon>Chitinophagales</taxon>
        <taxon>Chitinophagaceae</taxon>
        <taxon>Chitinophaga</taxon>
    </lineage>
</organism>
<accession>A0A5C6LZJ1</accession>
<dbReference type="AlphaFoldDB" id="A0A5C6LZJ1"/>
<dbReference type="EC" id="2.3.1.234" evidence="1"/>
<dbReference type="InterPro" id="IPR043129">
    <property type="entry name" value="ATPase_NBD"/>
</dbReference>
<dbReference type="EMBL" id="VOHS01000001">
    <property type="protein sequence ID" value="TWW02563.1"/>
    <property type="molecule type" value="Genomic_DNA"/>
</dbReference>
<name>A0A5C6LZJ1_9BACT</name>
<dbReference type="CDD" id="cd24032">
    <property type="entry name" value="ASKHA_NBD_TsaB"/>
    <property type="match status" value="1"/>
</dbReference>
<feature type="domain" description="Gcp-like" evidence="8">
    <location>
        <begin position="43"/>
        <end position="220"/>
    </location>
</feature>
<dbReference type="PRINTS" id="PR00789">
    <property type="entry name" value="OSIALOPTASE"/>
</dbReference>
<sequence length="235" mass="26036">MLCERIKFRTLSLILHIDTATSVGSVCLSRDGQPLQTLVNDKQQDHAASMVLFVKEIMEQQGITPADLDAIAVSAGPGSYTGLRVGVATAKGLCYTWEKPLIAVSTLQMMAQGVLSRTNDTNALYCPMLDARRMEVYTAIYDASLNILLAPHALILTPEAFGEQMAKHKIYFFGNGSDKWQQLMPQNNNALFVPYILNAADMVPLATEAYARKAFEDVAYFSPFYLKPFHSTMKK</sequence>
<dbReference type="GO" id="GO:0002949">
    <property type="term" value="P:tRNA threonylcarbamoyladenosine modification"/>
    <property type="evidence" value="ECO:0007669"/>
    <property type="project" value="InterPro"/>
</dbReference>